<feature type="compositionally biased region" description="Low complexity" evidence="1">
    <location>
        <begin position="66"/>
        <end position="82"/>
    </location>
</feature>
<feature type="region of interest" description="Disordered" evidence="1">
    <location>
        <begin position="66"/>
        <end position="101"/>
    </location>
</feature>
<evidence type="ECO:0000313" key="3">
    <source>
        <dbReference type="Proteomes" id="UP000488956"/>
    </source>
</evidence>
<evidence type="ECO:0000256" key="1">
    <source>
        <dbReference type="SAM" id="MobiDB-lite"/>
    </source>
</evidence>
<feature type="region of interest" description="Disordered" evidence="1">
    <location>
        <begin position="175"/>
        <end position="211"/>
    </location>
</feature>
<feature type="region of interest" description="Disordered" evidence="1">
    <location>
        <begin position="1"/>
        <end position="36"/>
    </location>
</feature>
<sequence>MTGFTSRWAELTKKGWKSKRPTGLSNDHTYLRPGKTKKDARGVDYFVGAEDLMKYLDKVDLDAARQAAAASPRSGAAAGAPKAVEEVDSAAASTDATATSASARLLQRHRAPVLQFVHNLLTYSDANSDDVVAPRRNLNDEFNEADGGESSPQSRLSARIAAITSADLNIVLETDNPDDFGAMESDAENDDGASDWTESSFGEDEPCDDDMSMNEEAQELDEPLFDEAWLDVAGGIENVASGTINADILKNMGVNGWSDPVSYSPFPYLDEPFEQRPIESLREDYPHLYDGPLLAR</sequence>
<dbReference type="AlphaFoldDB" id="A0A6G0L0E3"/>
<feature type="compositionally biased region" description="Low complexity" evidence="1">
    <location>
        <begin position="89"/>
        <end position="101"/>
    </location>
</feature>
<proteinExistence type="predicted"/>
<feature type="compositionally biased region" description="Acidic residues" evidence="1">
    <location>
        <begin position="201"/>
        <end position="211"/>
    </location>
</feature>
<protein>
    <submittedName>
        <fullName evidence="2">Uncharacterized protein</fullName>
    </submittedName>
</protein>
<dbReference type="PANTHER" id="PTHR37069:SF2">
    <property type="entry name" value="PIGGYBAC TRANSPOSABLE ELEMENT-DERIVED PROTEIN DOMAIN-CONTAINING PROTEIN"/>
    <property type="match status" value="1"/>
</dbReference>
<evidence type="ECO:0000313" key="2">
    <source>
        <dbReference type="EMBL" id="KAE9104784.1"/>
    </source>
</evidence>
<reference evidence="2 3" key="1">
    <citation type="submission" date="2018-09" db="EMBL/GenBank/DDBJ databases">
        <title>Genomic investigation of the strawberry pathogen Phytophthora fragariae indicates pathogenicity is determined by transcriptional variation in three key races.</title>
        <authorList>
            <person name="Adams T.M."/>
            <person name="Armitage A.D."/>
            <person name="Sobczyk M.K."/>
            <person name="Bates H.J."/>
            <person name="Dunwell J.M."/>
            <person name="Nellist C.F."/>
            <person name="Harrison R.J."/>
        </authorList>
    </citation>
    <scope>NUCLEOTIDE SEQUENCE [LARGE SCALE GENOMIC DNA]</scope>
    <source>
        <strain evidence="2 3">ONT-3</strain>
    </source>
</reference>
<dbReference type="EMBL" id="QXFX01000771">
    <property type="protein sequence ID" value="KAE9104784.1"/>
    <property type="molecule type" value="Genomic_DNA"/>
</dbReference>
<accession>A0A6G0L0E3</accession>
<gene>
    <name evidence="2" type="ORF">PF010_g13258</name>
</gene>
<comment type="caution">
    <text evidence="2">The sequence shown here is derived from an EMBL/GenBank/DDBJ whole genome shotgun (WGS) entry which is preliminary data.</text>
</comment>
<name>A0A6G0L0E3_9STRA</name>
<organism evidence="2 3">
    <name type="scientific">Phytophthora fragariae</name>
    <dbReference type="NCBI Taxonomy" id="53985"/>
    <lineage>
        <taxon>Eukaryota</taxon>
        <taxon>Sar</taxon>
        <taxon>Stramenopiles</taxon>
        <taxon>Oomycota</taxon>
        <taxon>Peronosporomycetes</taxon>
        <taxon>Peronosporales</taxon>
        <taxon>Peronosporaceae</taxon>
        <taxon>Phytophthora</taxon>
    </lineage>
</organism>
<dbReference type="PANTHER" id="PTHR37069">
    <property type="entry name" value="DDE_TNP_1_7 DOMAIN-CONTAINING PROTEIN"/>
    <property type="match status" value="1"/>
</dbReference>
<dbReference type="Proteomes" id="UP000488956">
    <property type="component" value="Unassembled WGS sequence"/>
</dbReference>